<keyword evidence="3" id="KW-1185">Reference proteome</keyword>
<dbReference type="EMBL" id="BAAANH010000006">
    <property type="protein sequence ID" value="GAA1766084.1"/>
    <property type="molecule type" value="Genomic_DNA"/>
</dbReference>
<dbReference type="RefSeq" id="WP_232497983.1">
    <property type="nucleotide sequence ID" value="NZ_BAAANH010000006.1"/>
</dbReference>
<evidence type="ECO:0000256" key="1">
    <source>
        <dbReference type="SAM" id="Phobius"/>
    </source>
</evidence>
<name>A0ABN2KUR9_9MICO</name>
<reference evidence="3" key="1">
    <citation type="journal article" date="2019" name="Int. J. Syst. Evol. Microbiol.">
        <title>The Global Catalogue of Microorganisms (GCM) 10K type strain sequencing project: providing services to taxonomists for standard genome sequencing and annotation.</title>
        <authorList>
            <consortium name="The Broad Institute Genomics Platform"/>
            <consortium name="The Broad Institute Genome Sequencing Center for Infectious Disease"/>
            <person name="Wu L."/>
            <person name="Ma J."/>
        </authorList>
    </citation>
    <scope>NUCLEOTIDE SEQUENCE [LARGE SCALE GENOMIC DNA]</scope>
    <source>
        <strain evidence="3">JCM 14319</strain>
    </source>
</reference>
<keyword evidence="1" id="KW-0812">Transmembrane</keyword>
<organism evidence="2 3">
    <name type="scientific">Agromyces humatus</name>
    <dbReference type="NCBI Taxonomy" id="279573"/>
    <lineage>
        <taxon>Bacteria</taxon>
        <taxon>Bacillati</taxon>
        <taxon>Actinomycetota</taxon>
        <taxon>Actinomycetes</taxon>
        <taxon>Micrococcales</taxon>
        <taxon>Microbacteriaceae</taxon>
        <taxon>Agromyces</taxon>
    </lineage>
</organism>
<keyword evidence="1" id="KW-0472">Membrane</keyword>
<evidence type="ECO:0000313" key="3">
    <source>
        <dbReference type="Proteomes" id="UP001500506"/>
    </source>
</evidence>
<feature type="transmembrane region" description="Helical" evidence="1">
    <location>
        <begin position="55"/>
        <end position="78"/>
    </location>
</feature>
<feature type="transmembrane region" description="Helical" evidence="1">
    <location>
        <begin position="139"/>
        <end position="159"/>
    </location>
</feature>
<comment type="caution">
    <text evidence="2">The sequence shown here is derived from an EMBL/GenBank/DDBJ whole genome shotgun (WGS) entry which is preliminary data.</text>
</comment>
<feature type="transmembrane region" description="Helical" evidence="1">
    <location>
        <begin position="191"/>
        <end position="209"/>
    </location>
</feature>
<accession>A0ABN2KUR9</accession>
<feature type="transmembrane region" description="Helical" evidence="1">
    <location>
        <begin position="12"/>
        <end position="35"/>
    </location>
</feature>
<feature type="transmembrane region" description="Helical" evidence="1">
    <location>
        <begin position="85"/>
        <end position="109"/>
    </location>
</feature>
<dbReference type="Proteomes" id="UP001500506">
    <property type="component" value="Unassembled WGS sequence"/>
</dbReference>
<gene>
    <name evidence="2" type="ORF">GCM10009747_27850</name>
</gene>
<feature type="transmembrane region" description="Helical" evidence="1">
    <location>
        <begin position="166"/>
        <end position="185"/>
    </location>
</feature>
<evidence type="ECO:0000313" key="2">
    <source>
        <dbReference type="EMBL" id="GAA1766084.1"/>
    </source>
</evidence>
<sequence length="231" mass="23651">MHQHRQARFHRLTTAVSLVLYAALAVVFVFTAPASSDDTVADLEIIAASGAGPTISAYAFLAAQAALVIGLIGVAHLLRDRTPVIAPIAVAISILGAFAHAAVAGFSLVEIGAASVGPSSIDGAAAAIDATITGVATPVSLVGLAGTVLGTILLAVAVFRSRLGAVWVGIVLIGWVVVEFVAGSLGMWATIMSGVLLMAGFIGLAFTVWRSRLRDWLTAREAEVVLERVTA</sequence>
<evidence type="ECO:0008006" key="4">
    <source>
        <dbReference type="Google" id="ProtNLM"/>
    </source>
</evidence>
<keyword evidence="1" id="KW-1133">Transmembrane helix</keyword>
<proteinExistence type="predicted"/>
<protein>
    <recommendedName>
        <fullName evidence="4">DUF4386 family protein</fullName>
    </recommendedName>
</protein>